<dbReference type="RefSeq" id="WP_263530255.1">
    <property type="nucleotide sequence ID" value="NZ_JAOVZB010000003.1"/>
</dbReference>
<keyword evidence="2" id="KW-1185">Reference proteome</keyword>
<sequence length="207" mass="23891">MSISNINYDYTLFPKMEQGYLVIPKPCDGLKPHIELYDRFCSAIFMASMISEKAKKYMIRDAAQQCAYVRATLAEFCSIEECIKQLHPQLDKKLYLIHCSENPAFHMIKLLRNYNIHLSNSTLSKKSIRVAPLNKPESECDMSVLYIDNLDYSAISKLNSAKKYYSMEDLESFIRLFDDKQHAFGLSDLLIATIVQYSELISKTLNK</sequence>
<evidence type="ECO:0000313" key="2">
    <source>
        <dbReference type="Proteomes" id="UP001209713"/>
    </source>
</evidence>
<reference evidence="1 2" key="1">
    <citation type="submission" date="2022-10" db="EMBL/GenBank/DDBJ databases">
        <title>Marinomonas transparenta sp. nov. and Marinomonas sargassi sp. nov., isolated from marine alga (Sargassum natans (L.) Gaillon).</title>
        <authorList>
            <person name="Wang Y."/>
        </authorList>
    </citation>
    <scope>NUCLEOTIDE SEQUENCE [LARGE SCALE GENOMIC DNA]</scope>
    <source>
        <strain evidence="1 2">C2222</strain>
    </source>
</reference>
<dbReference type="Proteomes" id="UP001209713">
    <property type="component" value="Unassembled WGS sequence"/>
</dbReference>
<evidence type="ECO:0000313" key="1">
    <source>
        <dbReference type="EMBL" id="MCV2402875.1"/>
    </source>
</evidence>
<protein>
    <submittedName>
        <fullName evidence="1">Uncharacterized protein</fullName>
    </submittedName>
</protein>
<accession>A0ABT2YSZ1</accession>
<proteinExistence type="predicted"/>
<dbReference type="EMBL" id="JAOVZB010000003">
    <property type="protein sequence ID" value="MCV2402875.1"/>
    <property type="molecule type" value="Genomic_DNA"/>
</dbReference>
<organism evidence="1 2">
    <name type="scientific">Marinomonas sargassi</name>
    <dbReference type="NCBI Taxonomy" id="2984494"/>
    <lineage>
        <taxon>Bacteria</taxon>
        <taxon>Pseudomonadati</taxon>
        <taxon>Pseudomonadota</taxon>
        <taxon>Gammaproteobacteria</taxon>
        <taxon>Oceanospirillales</taxon>
        <taxon>Oceanospirillaceae</taxon>
        <taxon>Marinomonas</taxon>
    </lineage>
</organism>
<comment type="caution">
    <text evidence="1">The sequence shown here is derived from an EMBL/GenBank/DDBJ whole genome shotgun (WGS) entry which is preliminary data.</text>
</comment>
<name>A0ABT2YSZ1_9GAMM</name>
<gene>
    <name evidence="1" type="ORF">OFY17_08285</name>
</gene>